<dbReference type="GO" id="GO:0043683">
    <property type="term" value="P:type IV pilus assembly"/>
    <property type="evidence" value="ECO:0007669"/>
    <property type="project" value="InterPro"/>
</dbReference>
<evidence type="ECO:0000313" key="4">
    <source>
        <dbReference type="Proteomes" id="UP000093514"/>
    </source>
</evidence>
<dbReference type="Proteomes" id="UP000093514">
    <property type="component" value="Unassembled WGS sequence"/>
</dbReference>
<evidence type="ECO:0000256" key="2">
    <source>
        <dbReference type="SAM" id="Phobius"/>
    </source>
</evidence>
<keyword evidence="4" id="KW-1185">Reference proteome</keyword>
<dbReference type="PANTHER" id="PTHR39555">
    <property type="entry name" value="FIMBRIAL ASSEMBLY PROTEIN PILO-LIKE PROTEIN-RELATED"/>
    <property type="match status" value="1"/>
</dbReference>
<name>A0A1C0ACP9_9FIRM</name>
<dbReference type="EMBL" id="LWDV01000006">
    <property type="protein sequence ID" value="OCL28133.1"/>
    <property type="molecule type" value="Genomic_DNA"/>
</dbReference>
<dbReference type="Gene3D" id="3.30.70.60">
    <property type="match status" value="1"/>
</dbReference>
<evidence type="ECO:0008006" key="5">
    <source>
        <dbReference type="Google" id="ProtNLM"/>
    </source>
</evidence>
<proteinExistence type="predicted"/>
<comment type="caution">
    <text evidence="3">The sequence shown here is derived from an EMBL/GenBank/DDBJ whole genome shotgun (WGS) entry which is preliminary data.</text>
</comment>
<keyword evidence="2" id="KW-0472">Membrane</keyword>
<dbReference type="PANTHER" id="PTHR39555:SF1">
    <property type="entry name" value="TYPE IV PILUS INNER MEMBRANE COMPONENT PILO"/>
    <property type="match status" value="1"/>
</dbReference>
<dbReference type="OrthoDB" id="1786548at2"/>
<reference evidence="4" key="1">
    <citation type="submission" date="2016-07" db="EMBL/GenBank/DDBJ databases">
        <authorList>
            <person name="Florea S."/>
            <person name="Webb J.S."/>
            <person name="Jaromczyk J."/>
            <person name="Schardl C.L."/>
        </authorList>
    </citation>
    <scope>NUCLEOTIDE SEQUENCE [LARGE SCALE GENOMIC DNA]</scope>
    <source>
        <strain evidence="4">Z6</strain>
    </source>
</reference>
<organism evidence="3 4">
    <name type="scientific">Orenia metallireducens</name>
    <dbReference type="NCBI Taxonomy" id="1413210"/>
    <lineage>
        <taxon>Bacteria</taxon>
        <taxon>Bacillati</taxon>
        <taxon>Bacillota</taxon>
        <taxon>Clostridia</taxon>
        <taxon>Halanaerobiales</taxon>
        <taxon>Halobacteroidaceae</taxon>
        <taxon>Orenia</taxon>
    </lineage>
</organism>
<keyword evidence="1" id="KW-0175">Coiled coil</keyword>
<dbReference type="RefSeq" id="WP_068715273.1">
    <property type="nucleotide sequence ID" value="NZ_LWDV01000006.1"/>
</dbReference>
<evidence type="ECO:0000313" key="3">
    <source>
        <dbReference type="EMBL" id="OCL28133.1"/>
    </source>
</evidence>
<reference evidence="3 4" key="2">
    <citation type="submission" date="2016-08" db="EMBL/GenBank/DDBJ databases">
        <title>Orenia metallireducens sp. nov. strain Z6, a Novel Metal-reducing Firmicute from the Deep Subsurface.</title>
        <authorList>
            <person name="Maxim B.I."/>
            <person name="Kenneth K."/>
            <person name="Flynn T.M."/>
            <person name="Oloughlin E.J."/>
            <person name="Locke R.A."/>
            <person name="Weber J.R."/>
            <person name="Egan S.M."/>
            <person name="Mackie R.I."/>
            <person name="Cann I.K."/>
        </authorList>
    </citation>
    <scope>NUCLEOTIDE SEQUENCE [LARGE SCALE GENOMIC DNA]</scope>
    <source>
        <strain evidence="3 4">Z6</strain>
    </source>
</reference>
<keyword evidence="2" id="KW-0812">Transmembrane</keyword>
<dbReference type="InterPro" id="IPR014717">
    <property type="entry name" value="Transl_elong_EF1B/ribsomal_bS6"/>
</dbReference>
<accession>A0A1C0ACP9</accession>
<dbReference type="AlphaFoldDB" id="A0A1C0ACP9"/>
<keyword evidence="2" id="KW-1133">Transmembrane helix</keyword>
<feature type="transmembrane region" description="Helical" evidence="2">
    <location>
        <begin position="14"/>
        <end position="32"/>
    </location>
</feature>
<dbReference type="Pfam" id="PF04350">
    <property type="entry name" value="PilO"/>
    <property type="match status" value="1"/>
</dbReference>
<dbReference type="InterPro" id="IPR007445">
    <property type="entry name" value="PilO"/>
</dbReference>
<gene>
    <name evidence="3" type="ORF">U472_02790</name>
</gene>
<protein>
    <recommendedName>
        <fullName evidence="5">Type IV pilus assembly protein PilO</fullName>
    </recommendedName>
</protein>
<dbReference type="GO" id="GO:0043107">
    <property type="term" value="P:type IV pilus-dependent motility"/>
    <property type="evidence" value="ECO:0007669"/>
    <property type="project" value="InterPro"/>
</dbReference>
<sequence>MILRFDRLQPREKFMISLLILIIVIGGVYYLFSSQVKKINENKDKLETSINKLRIMNTRLSKNQLLKEEYKGLLKELESRQKNFLEKGKESDLLLDLNNLAMKRNVKILSIEPKEIIQEDIYLKIPAEVRLRGTYNQIVNYIEDVKYLNYLTRIENLNVKTSNKADYLEAKITLLSYALDRKGDIQ</sequence>
<evidence type="ECO:0000256" key="1">
    <source>
        <dbReference type="SAM" id="Coils"/>
    </source>
</evidence>
<feature type="coiled-coil region" evidence="1">
    <location>
        <begin position="36"/>
        <end position="87"/>
    </location>
</feature>